<dbReference type="EMBL" id="AUPL01006420">
    <property type="protein sequence ID" value="ESL05915.1"/>
    <property type="molecule type" value="Genomic_DNA"/>
</dbReference>
<evidence type="ECO:0000313" key="1">
    <source>
        <dbReference type="EMBL" id="ESL05915.1"/>
    </source>
</evidence>
<protein>
    <submittedName>
        <fullName evidence="1">Uncharacterized protein</fullName>
    </submittedName>
</protein>
<evidence type="ECO:0000313" key="2">
    <source>
        <dbReference type="Proteomes" id="UP000031737"/>
    </source>
</evidence>
<gene>
    <name evidence="1" type="ORF">TRSC58_06420</name>
</gene>
<comment type="caution">
    <text evidence="1">The sequence shown here is derived from an EMBL/GenBank/DDBJ whole genome shotgun (WGS) entry which is preliminary data.</text>
</comment>
<dbReference type="VEuPathDB" id="TriTrypDB:TRSC58_06420"/>
<proteinExistence type="predicted"/>
<dbReference type="AlphaFoldDB" id="A0A061IV07"/>
<name>A0A061IV07_TRYRA</name>
<accession>A0A061IV07</accession>
<reference evidence="1 2" key="1">
    <citation type="submission" date="2013-07" db="EMBL/GenBank/DDBJ databases">
        <authorList>
            <person name="Stoco P.H."/>
            <person name="Wagner G."/>
            <person name="Gerber A."/>
            <person name="Zaha A."/>
            <person name="Thompson C."/>
            <person name="Bartholomeu D.C."/>
            <person name="Luckemeyer D.D."/>
            <person name="Bahia D."/>
            <person name="Loreto E."/>
            <person name="Prestes E.B."/>
            <person name="Lima F.M."/>
            <person name="Rodrigues-Luiz G."/>
            <person name="Vallejo G.A."/>
            <person name="Filho J.F."/>
            <person name="Monteiro K.M."/>
            <person name="Tyler K.M."/>
            <person name="de Almeida L.G."/>
            <person name="Ortiz M.F."/>
            <person name="Siervo M.A."/>
            <person name="de Moraes M.H."/>
            <person name="Cunha O.L."/>
            <person name="Mendonca-Neto R."/>
            <person name="Silva R."/>
            <person name="Teixeira S.M."/>
            <person name="Murta S.M."/>
            <person name="Sincero T.C."/>
            <person name="Mendes T.A."/>
            <person name="Urmenyi T.P."/>
            <person name="Silva V.G."/>
            <person name="da Rocha W.D."/>
            <person name="Andersson B."/>
            <person name="Romanha A.J."/>
            <person name="Steindel M."/>
            <person name="de Vasconcelos A.T."/>
            <person name="Grisard E.C."/>
        </authorList>
    </citation>
    <scope>NUCLEOTIDE SEQUENCE [LARGE SCALE GENOMIC DNA]</scope>
    <source>
        <strain evidence="1 2">SC58</strain>
    </source>
</reference>
<dbReference type="Proteomes" id="UP000031737">
    <property type="component" value="Unassembled WGS sequence"/>
</dbReference>
<organism evidence="1 2">
    <name type="scientific">Trypanosoma rangeli SC58</name>
    <dbReference type="NCBI Taxonomy" id="429131"/>
    <lineage>
        <taxon>Eukaryota</taxon>
        <taxon>Discoba</taxon>
        <taxon>Euglenozoa</taxon>
        <taxon>Kinetoplastea</taxon>
        <taxon>Metakinetoplastina</taxon>
        <taxon>Trypanosomatida</taxon>
        <taxon>Trypanosomatidae</taxon>
        <taxon>Trypanosoma</taxon>
        <taxon>Herpetosoma</taxon>
    </lineage>
</organism>
<sequence length="709" mass="77485">MEDAAHKLLCLVVSYAIHPGHTVGKFVKLSDENECFGIAFDAHQLLEHLSCTSNDGMELLCNVLCKSIDMHEATVGAACRVNFISYVVLHAYHALAKEAVVSEGVDRGKVSGLANVDEGTGSPLISHETTNTTSDMRCCWHLMSNFLQELRLKGYALDPVDILTEVASSTVSADEGINDDAKTLVTLSPRILHEYLRRTFAYDPLSWGYRAGRLAVDCFLYIRLSLLEFVAEMAADKTLCGITPLHAFVEQLLYKVSTEESDGLTTGGSEGHVLPGIAFVTTVRSKRGSDVLSGTCVCSPPHAFESLVENEVCHIDLLLLFSQFPDAATEEIDSDLYRLALMVKRVEKGLVVIAVQSHLGEGTLRCMESWGNPTRTVLVLAAVGQKVMTQLALAFRVLPRALGKLRTVPVEGRLRVKALFDYHSIKRRSGVELQSVLMAFNPLSMEGGGMPRRIKHRMVSIVFGGRCAADHVLMQRLFTRQLHHLVNILCLPAPQNVVMPAGGVAEAYAVQYLEKQLHELSIEDDFPLRDFKMRLLRALRNAIFAYMGSVLEKSGGLTAEATLEHLSLSQGRFDAVEKDADSSAARCNGVAVSALRSAPSNPLYSRVVPIPPLMGVCDATWSENRCAKSTLLLADLSEWETQAEVGSAYLAIAMCLDHLCFTSIMGRSSVVGDSGEGTQDKQTILLSRHCLVPAMGKGAHRSNFLSHLQ</sequence>
<dbReference type="OrthoDB" id="273579at2759"/>
<keyword evidence="2" id="KW-1185">Reference proteome</keyword>